<accession>A0AAC9HNA3</accession>
<dbReference type="EMBL" id="CP014859">
    <property type="protein sequence ID" value="AOS62377.1"/>
    <property type="molecule type" value="Genomic_DNA"/>
</dbReference>
<sequence>MNECVTAKVDDYLINGELPAAESDCADQPRPEVPADGAEAPDASSAESREARVQHTTESRTD</sequence>
<reference evidence="3" key="1">
    <citation type="submission" date="2016-03" db="EMBL/GenBank/DDBJ databases">
        <title>Complete genome sequence of the type strain Actinoalloteichus hymeniacidonis DSM 45092.</title>
        <authorList>
            <person name="Schaffert L."/>
            <person name="Albersmeier A."/>
            <person name="Winkler A."/>
            <person name="Kalinowski J."/>
            <person name="Zotchev S."/>
            <person name="Ruckert C."/>
        </authorList>
    </citation>
    <scope>NUCLEOTIDE SEQUENCE [LARGE SCALE GENOMIC DNA]</scope>
    <source>
        <strain evidence="3">HPA177(T) (DSM 45092(T))</strain>
    </source>
</reference>
<keyword evidence="3" id="KW-1185">Reference proteome</keyword>
<name>A0AAC9HNA3_9PSEU</name>
<evidence type="ECO:0000256" key="1">
    <source>
        <dbReference type="SAM" id="MobiDB-lite"/>
    </source>
</evidence>
<feature type="compositionally biased region" description="Basic and acidic residues" evidence="1">
    <location>
        <begin position="47"/>
        <end position="62"/>
    </location>
</feature>
<dbReference type="Proteomes" id="UP000095210">
    <property type="component" value="Chromosome"/>
</dbReference>
<protein>
    <submittedName>
        <fullName evidence="2">Uncharacterized protein</fullName>
    </submittedName>
</protein>
<dbReference type="KEGG" id="ahm:TL08_07795"/>
<feature type="region of interest" description="Disordered" evidence="1">
    <location>
        <begin position="20"/>
        <end position="62"/>
    </location>
</feature>
<gene>
    <name evidence="2" type="ORF">TL08_07795</name>
</gene>
<dbReference type="AlphaFoldDB" id="A0AAC9HNA3"/>
<organism evidence="2 3">
    <name type="scientific">Actinoalloteichus hymeniacidonis</name>
    <dbReference type="NCBI Taxonomy" id="340345"/>
    <lineage>
        <taxon>Bacteria</taxon>
        <taxon>Bacillati</taxon>
        <taxon>Actinomycetota</taxon>
        <taxon>Actinomycetes</taxon>
        <taxon>Pseudonocardiales</taxon>
        <taxon>Pseudonocardiaceae</taxon>
        <taxon>Actinoalloteichus</taxon>
    </lineage>
</organism>
<evidence type="ECO:0000313" key="3">
    <source>
        <dbReference type="Proteomes" id="UP000095210"/>
    </source>
</evidence>
<proteinExistence type="predicted"/>
<evidence type="ECO:0000313" key="2">
    <source>
        <dbReference type="EMBL" id="AOS62377.1"/>
    </source>
</evidence>